<evidence type="ECO:0000313" key="2">
    <source>
        <dbReference type="Proteomes" id="UP000433104"/>
    </source>
</evidence>
<gene>
    <name evidence="1" type="ORF">GRI38_08650</name>
</gene>
<reference evidence="1 2" key="1">
    <citation type="submission" date="2019-12" db="EMBL/GenBank/DDBJ databases">
        <title>Genomic-based taxomic classification of the family Erythrobacteraceae.</title>
        <authorList>
            <person name="Xu L."/>
        </authorList>
    </citation>
    <scope>NUCLEOTIDE SEQUENCE [LARGE SCALE GENOMIC DNA]</scope>
    <source>
        <strain evidence="1 2">MCCC 1A09962</strain>
    </source>
</reference>
<organism evidence="1 2">
    <name type="scientific">Parapontixanthobacter aurantiacus</name>
    <dbReference type="NCBI Taxonomy" id="1463599"/>
    <lineage>
        <taxon>Bacteria</taxon>
        <taxon>Pseudomonadati</taxon>
        <taxon>Pseudomonadota</taxon>
        <taxon>Alphaproteobacteria</taxon>
        <taxon>Sphingomonadales</taxon>
        <taxon>Erythrobacteraceae</taxon>
        <taxon>Parapontixanthobacter</taxon>
    </lineage>
</organism>
<dbReference type="EMBL" id="WTYW01000002">
    <property type="protein sequence ID" value="MXO86095.1"/>
    <property type="molecule type" value="Genomic_DNA"/>
</dbReference>
<evidence type="ECO:0000313" key="1">
    <source>
        <dbReference type="EMBL" id="MXO86095.1"/>
    </source>
</evidence>
<name>A0A844ZDY5_9SPHN</name>
<comment type="caution">
    <text evidence="1">The sequence shown here is derived from an EMBL/GenBank/DDBJ whole genome shotgun (WGS) entry which is preliminary data.</text>
</comment>
<protein>
    <submittedName>
        <fullName evidence="1">Uncharacterized protein</fullName>
    </submittedName>
</protein>
<proteinExistence type="predicted"/>
<dbReference type="AlphaFoldDB" id="A0A844ZDY5"/>
<dbReference type="Proteomes" id="UP000433104">
    <property type="component" value="Unassembled WGS sequence"/>
</dbReference>
<sequence>MTSNRRQTAVTPSLFEGMIVMLRGAGDYARRARPLAISKAEIVVLIDSAQSTIGLSRQAQVSLDSVNH</sequence>
<keyword evidence="2" id="KW-1185">Reference proteome</keyword>
<accession>A0A844ZDY5</accession>